<sequence>MGIRFEKDSLMNWMNEIGKYLRLITDKFTAFDEPEDPDFFDNGYSTFFGKDRAFFLNQTSESLQAYFQQELEVEQLRPLALILMNDGLHTADTEQQKNLLTKAKQILNYVMSQTSSFAFEDYAYLSTIDSKLS</sequence>
<reference evidence="1 2" key="1">
    <citation type="submission" date="2018-06" db="EMBL/GenBank/DDBJ databases">
        <authorList>
            <consortium name="Pathogen Informatics"/>
            <person name="Doyle S."/>
        </authorList>
    </citation>
    <scope>NUCLEOTIDE SEQUENCE [LARGE SCALE GENOMIC DNA]</scope>
    <source>
        <strain evidence="1 2">NCTC11388</strain>
    </source>
</reference>
<evidence type="ECO:0000313" key="2">
    <source>
        <dbReference type="Proteomes" id="UP000254893"/>
    </source>
</evidence>
<organism evidence="1 2">
    <name type="scientific">Sphingobacterium spiritivorum</name>
    <name type="common">Flavobacterium spiritivorum</name>
    <dbReference type="NCBI Taxonomy" id="258"/>
    <lineage>
        <taxon>Bacteria</taxon>
        <taxon>Pseudomonadati</taxon>
        <taxon>Bacteroidota</taxon>
        <taxon>Sphingobacteriia</taxon>
        <taxon>Sphingobacteriales</taxon>
        <taxon>Sphingobacteriaceae</taxon>
        <taxon>Sphingobacterium</taxon>
    </lineage>
</organism>
<accession>A0A380B889</accession>
<evidence type="ECO:0000313" key="1">
    <source>
        <dbReference type="EMBL" id="SUI96579.1"/>
    </source>
</evidence>
<proteinExistence type="predicted"/>
<dbReference type="AlphaFoldDB" id="A0A380B889"/>
<dbReference type="RefSeq" id="WP_003011483.1">
    <property type="nucleotide sequence ID" value="NZ_CP068082.1"/>
</dbReference>
<dbReference type="Proteomes" id="UP000254893">
    <property type="component" value="Unassembled WGS sequence"/>
</dbReference>
<protein>
    <submittedName>
        <fullName evidence="1">Uncharacterized protein</fullName>
    </submittedName>
</protein>
<dbReference type="EMBL" id="UGYW01000001">
    <property type="protein sequence ID" value="SUI96579.1"/>
    <property type="molecule type" value="Genomic_DNA"/>
</dbReference>
<gene>
    <name evidence="1" type="ORF">NCTC11388_00035</name>
</gene>
<name>A0A380B889_SPHSI</name>